<dbReference type="RefSeq" id="WP_380740668.1">
    <property type="nucleotide sequence ID" value="NZ_JBHTJP010000035.1"/>
</dbReference>
<evidence type="ECO:0000313" key="5">
    <source>
        <dbReference type="EMBL" id="MFD0977955.1"/>
    </source>
</evidence>
<reference evidence="6" key="1">
    <citation type="journal article" date="2019" name="Int. J. Syst. Evol. Microbiol.">
        <title>The Global Catalogue of Microorganisms (GCM) 10K type strain sequencing project: providing services to taxonomists for standard genome sequencing and annotation.</title>
        <authorList>
            <consortium name="The Broad Institute Genomics Platform"/>
            <consortium name="The Broad Institute Genome Sequencing Center for Infectious Disease"/>
            <person name="Wu L."/>
            <person name="Ma J."/>
        </authorList>
    </citation>
    <scope>NUCLEOTIDE SEQUENCE [LARGE SCALE GENOMIC DNA]</scope>
    <source>
        <strain evidence="6">CCUG 60898</strain>
    </source>
</reference>
<gene>
    <name evidence="5" type="ORF">ACFQ1G_14250</name>
</gene>
<dbReference type="PANTHER" id="PTHR43284">
    <property type="entry name" value="ASPARAGINE SYNTHETASE (GLUTAMINE-HYDROLYZING)"/>
    <property type="match status" value="1"/>
</dbReference>
<sequence length="618" mass="72080">MKYLISNQKTLLPPKDWPVPTKIQKIGVLNVLLEEERNIEVIRKCLLLHDGYLRDLDEKIDDLAGQLRSVTKAIGGEWPLASNYTGSFSAALIDSEEQKIVLCTDQVGLYPLYYLRKSGLFYISNSIILIGAISGCDFDEAGIVQRCLGPELENIGSRTILKNCKRLLPGECLRFDFEGNILSREYDNRLYNDISDPSQDHDLAKEYWRAYQNEVKYCVNYSENVNIALSGGIDSRIVLGAIPDEKPPTCFTFGDPGNYESRVAWRLAKIKKAKFVACHDSSVYFPKPETLKRYTLQTEAVQLCSWLEITEKVGEPKKEPLLFGELCEALPARKIEKFSSRKFRQENFYKYYIRGKDYEFEKVNEKNVSEWKEKIRKRFRIYYHERNLVKIKVKSGQEQLITALNTNLEEIFSRIDAHNLPYIELYDELFSWYTYTRMRLSKQLLLSGSKFDSYSPAMSLQLLTRTSNLHPNLRLNYRFAKKLFRNHKELKKLNRVPTSQAPLIPQNFPDLLKFAMWGFRSKADQVITKRLMKTRDISKPYRLFRSINWAKVYQHPDMEKNLKAYFDPNHLGEAYFKDIYAQAIERKALKQWPFANMNIMNAASLNTELKLINDFKKG</sequence>
<dbReference type="Gene3D" id="3.60.20.10">
    <property type="entry name" value="Glutamine Phosphoribosylpyrophosphate, subunit 1, domain 1"/>
    <property type="match status" value="1"/>
</dbReference>
<evidence type="ECO:0000259" key="4">
    <source>
        <dbReference type="Pfam" id="PF13537"/>
    </source>
</evidence>
<dbReference type="Proteomes" id="UP001597100">
    <property type="component" value="Unassembled WGS sequence"/>
</dbReference>
<evidence type="ECO:0000256" key="3">
    <source>
        <dbReference type="ARBA" id="ARBA00048741"/>
    </source>
</evidence>
<feature type="domain" description="Glutamine amidotransferase type-2" evidence="4">
    <location>
        <begin position="82"/>
        <end position="124"/>
    </location>
</feature>
<dbReference type="EMBL" id="JBHTJP010000035">
    <property type="protein sequence ID" value="MFD0977955.1"/>
    <property type="molecule type" value="Genomic_DNA"/>
</dbReference>
<comment type="catalytic activity">
    <reaction evidence="3">
        <text>L-aspartate + L-glutamine + ATP + H2O = L-asparagine + L-glutamate + AMP + diphosphate + H(+)</text>
        <dbReference type="Rhea" id="RHEA:12228"/>
        <dbReference type="ChEBI" id="CHEBI:15377"/>
        <dbReference type="ChEBI" id="CHEBI:15378"/>
        <dbReference type="ChEBI" id="CHEBI:29985"/>
        <dbReference type="ChEBI" id="CHEBI:29991"/>
        <dbReference type="ChEBI" id="CHEBI:30616"/>
        <dbReference type="ChEBI" id="CHEBI:33019"/>
        <dbReference type="ChEBI" id="CHEBI:58048"/>
        <dbReference type="ChEBI" id="CHEBI:58359"/>
        <dbReference type="ChEBI" id="CHEBI:456215"/>
        <dbReference type="EC" id="6.3.5.4"/>
    </reaction>
</comment>
<name>A0ABW3IJ99_9FLAO</name>
<evidence type="ECO:0000256" key="1">
    <source>
        <dbReference type="ARBA" id="ARBA00005187"/>
    </source>
</evidence>
<dbReference type="Gene3D" id="3.40.50.620">
    <property type="entry name" value="HUPs"/>
    <property type="match status" value="1"/>
</dbReference>
<dbReference type="PANTHER" id="PTHR43284:SF1">
    <property type="entry name" value="ASPARAGINE SYNTHETASE"/>
    <property type="match status" value="1"/>
</dbReference>
<dbReference type="InterPro" id="IPR014729">
    <property type="entry name" value="Rossmann-like_a/b/a_fold"/>
</dbReference>
<dbReference type="InterPro" id="IPR051786">
    <property type="entry name" value="ASN_synthetase/amidase"/>
</dbReference>
<dbReference type="InterPro" id="IPR029055">
    <property type="entry name" value="Ntn_hydrolases_N"/>
</dbReference>
<comment type="pathway">
    <text evidence="1">Amino-acid biosynthesis; L-asparagine biosynthesis; L-asparagine from L-aspartate (L-Gln route): step 1/1.</text>
</comment>
<keyword evidence="6" id="KW-1185">Reference proteome</keyword>
<organism evidence="5 6">
    <name type="scientific">Salinimicrobium gaetbulicola</name>
    <dbReference type="NCBI Taxonomy" id="999702"/>
    <lineage>
        <taxon>Bacteria</taxon>
        <taxon>Pseudomonadati</taxon>
        <taxon>Bacteroidota</taxon>
        <taxon>Flavobacteriia</taxon>
        <taxon>Flavobacteriales</taxon>
        <taxon>Flavobacteriaceae</taxon>
        <taxon>Salinimicrobium</taxon>
    </lineage>
</organism>
<comment type="caution">
    <text evidence="5">The sequence shown here is derived from an EMBL/GenBank/DDBJ whole genome shotgun (WGS) entry which is preliminary data.</text>
</comment>
<dbReference type="InterPro" id="IPR017932">
    <property type="entry name" value="GATase_2_dom"/>
</dbReference>
<dbReference type="SUPFAM" id="SSF56235">
    <property type="entry name" value="N-terminal nucleophile aminohydrolases (Ntn hydrolases)"/>
    <property type="match status" value="1"/>
</dbReference>
<proteinExistence type="predicted"/>
<evidence type="ECO:0000256" key="2">
    <source>
        <dbReference type="ARBA" id="ARBA00012737"/>
    </source>
</evidence>
<dbReference type="EC" id="6.3.5.4" evidence="2"/>
<evidence type="ECO:0000313" key="6">
    <source>
        <dbReference type="Proteomes" id="UP001597100"/>
    </source>
</evidence>
<protein>
    <recommendedName>
        <fullName evidence="2">asparagine synthase (glutamine-hydrolyzing)</fullName>
        <ecNumber evidence="2">6.3.5.4</ecNumber>
    </recommendedName>
</protein>
<accession>A0ABW3IJ99</accession>
<dbReference type="Pfam" id="PF13537">
    <property type="entry name" value="GATase_7"/>
    <property type="match status" value="1"/>
</dbReference>
<dbReference type="SUPFAM" id="SSF52402">
    <property type="entry name" value="Adenine nucleotide alpha hydrolases-like"/>
    <property type="match status" value="1"/>
</dbReference>